<evidence type="ECO:0000256" key="1">
    <source>
        <dbReference type="ARBA" id="ARBA00005395"/>
    </source>
</evidence>
<keyword evidence="2 5" id="KW-0963">Cytoplasm</keyword>
<dbReference type="PANTHER" id="PTHR43420:SF44">
    <property type="entry name" value="ACETYLTRANSFERASE YPEA"/>
    <property type="match status" value="1"/>
</dbReference>
<dbReference type="GO" id="GO:0008999">
    <property type="term" value="F:protein-N-terminal-alanine acetyltransferase activity"/>
    <property type="evidence" value="ECO:0007669"/>
    <property type="project" value="UniProtKB-UniRule"/>
</dbReference>
<evidence type="ECO:0000313" key="8">
    <source>
        <dbReference type="EMBL" id="RDE71401.1"/>
    </source>
</evidence>
<dbReference type="AlphaFoldDB" id="A0A369YGC6"/>
<dbReference type="Gene3D" id="3.40.630.30">
    <property type="match status" value="1"/>
</dbReference>
<evidence type="ECO:0000256" key="5">
    <source>
        <dbReference type="HAMAP-Rule" id="MF_02210"/>
    </source>
</evidence>
<dbReference type="Proteomes" id="UP000253872">
    <property type="component" value="Unassembled WGS sequence"/>
</dbReference>
<comment type="caution">
    <text evidence="8">The sequence shown here is derived from an EMBL/GenBank/DDBJ whole genome shotgun (WGS) entry which is preliminary data.</text>
</comment>
<dbReference type="InterPro" id="IPR000182">
    <property type="entry name" value="GNAT_dom"/>
</dbReference>
<evidence type="ECO:0000259" key="7">
    <source>
        <dbReference type="PROSITE" id="PS51186"/>
    </source>
</evidence>
<dbReference type="InterPro" id="IPR043690">
    <property type="entry name" value="RimI"/>
</dbReference>
<keyword evidence="4 5" id="KW-0012">Acyltransferase</keyword>
<proteinExistence type="inferred from homology"/>
<dbReference type="EC" id="2.3.1.266" evidence="5 6"/>
<organism evidence="8 9">
    <name type="scientific">Haemophilus sputorum</name>
    <dbReference type="NCBI Taxonomy" id="1078480"/>
    <lineage>
        <taxon>Bacteria</taxon>
        <taxon>Pseudomonadati</taxon>
        <taxon>Pseudomonadota</taxon>
        <taxon>Gammaproteobacteria</taxon>
        <taxon>Pasteurellales</taxon>
        <taxon>Pasteurellaceae</taxon>
        <taxon>Haemophilus</taxon>
    </lineage>
</organism>
<dbReference type="NCBIfam" id="NF007025">
    <property type="entry name" value="PRK09491.1"/>
    <property type="match status" value="1"/>
</dbReference>
<dbReference type="SUPFAM" id="SSF55729">
    <property type="entry name" value="Acyl-CoA N-acyltransferases (Nat)"/>
    <property type="match status" value="1"/>
</dbReference>
<feature type="domain" description="N-acetyltransferase" evidence="7">
    <location>
        <begin position="1"/>
        <end position="145"/>
    </location>
</feature>
<dbReference type="HAMAP" id="MF_02210">
    <property type="entry name" value="RimI"/>
    <property type="match status" value="1"/>
</dbReference>
<dbReference type="RefSeq" id="WP_111403268.1">
    <property type="nucleotide sequence ID" value="NZ_QEPN01000005.1"/>
</dbReference>
<dbReference type="STRING" id="1035839.GCA_000238795_00888"/>
<dbReference type="EMBL" id="QEPN01000005">
    <property type="protein sequence ID" value="RDE71401.1"/>
    <property type="molecule type" value="Genomic_DNA"/>
</dbReference>
<evidence type="ECO:0000256" key="4">
    <source>
        <dbReference type="ARBA" id="ARBA00023315"/>
    </source>
</evidence>
<dbReference type="Pfam" id="PF00583">
    <property type="entry name" value="Acetyltransf_1"/>
    <property type="match status" value="1"/>
</dbReference>
<dbReference type="InterPro" id="IPR050680">
    <property type="entry name" value="YpeA/RimI_acetyltransf"/>
</dbReference>
<feature type="active site" description="Proton acceptor" evidence="5">
    <location>
        <position position="101"/>
    </location>
</feature>
<feature type="binding site" evidence="5">
    <location>
        <position position="106"/>
    </location>
    <ligand>
        <name>acetyl-CoA</name>
        <dbReference type="ChEBI" id="CHEBI:57288"/>
    </ligand>
</feature>
<feature type="binding site" evidence="5">
    <location>
        <begin position="67"/>
        <end position="69"/>
    </location>
    <ligand>
        <name>acetyl-CoA</name>
        <dbReference type="ChEBI" id="CHEBI:57288"/>
    </ligand>
</feature>
<dbReference type="PANTHER" id="PTHR43420">
    <property type="entry name" value="ACETYLTRANSFERASE"/>
    <property type="match status" value="1"/>
</dbReference>
<feature type="active site" description="Proton donor" evidence="5">
    <location>
        <position position="113"/>
    </location>
</feature>
<dbReference type="GO" id="GO:0005737">
    <property type="term" value="C:cytoplasm"/>
    <property type="evidence" value="ECO:0007669"/>
    <property type="project" value="UniProtKB-SubCell"/>
</dbReference>
<dbReference type="PROSITE" id="PS51186">
    <property type="entry name" value="GNAT"/>
    <property type="match status" value="1"/>
</dbReference>
<keyword evidence="3 5" id="KW-0808">Transferase</keyword>
<comment type="subcellular location">
    <subcellularLocation>
        <location evidence="5 6">Cytoplasm</location>
    </subcellularLocation>
</comment>
<comment type="function">
    <text evidence="5 6">Acetylates the N-terminal alanine of ribosomal protein bS18.</text>
</comment>
<evidence type="ECO:0000256" key="2">
    <source>
        <dbReference type="ARBA" id="ARBA00022490"/>
    </source>
</evidence>
<comment type="catalytic activity">
    <reaction evidence="5 6">
        <text>N-terminal L-alanyl-[ribosomal protein bS18] + acetyl-CoA = N-terminal N(alpha)-acetyl-L-alanyl-[ribosomal protein bS18] + CoA + H(+)</text>
        <dbReference type="Rhea" id="RHEA:43756"/>
        <dbReference type="Rhea" id="RHEA-COMP:10676"/>
        <dbReference type="Rhea" id="RHEA-COMP:10677"/>
        <dbReference type="ChEBI" id="CHEBI:15378"/>
        <dbReference type="ChEBI" id="CHEBI:57287"/>
        <dbReference type="ChEBI" id="CHEBI:57288"/>
        <dbReference type="ChEBI" id="CHEBI:64718"/>
        <dbReference type="ChEBI" id="CHEBI:83683"/>
        <dbReference type="EC" id="2.3.1.266"/>
    </reaction>
</comment>
<comment type="similarity">
    <text evidence="1 5 6">Belongs to the acetyltransferase family. RimI subfamily.</text>
</comment>
<dbReference type="InterPro" id="IPR016181">
    <property type="entry name" value="Acyl_CoA_acyltransferase"/>
</dbReference>
<protein>
    <recommendedName>
        <fullName evidence="5 6">[Ribosomal protein bS18]-alanine N-acetyltransferase</fullName>
        <ecNumber evidence="5 6">2.3.1.266</ecNumber>
    </recommendedName>
</protein>
<evidence type="ECO:0000256" key="6">
    <source>
        <dbReference type="RuleBase" id="RU363094"/>
    </source>
</evidence>
<gene>
    <name evidence="5" type="primary">rimI</name>
    <name evidence="8" type="ORF">DPV93_07215</name>
</gene>
<dbReference type="InterPro" id="IPR006464">
    <property type="entry name" value="AcTrfase_RimI/Ard1"/>
</dbReference>
<dbReference type="CDD" id="cd04301">
    <property type="entry name" value="NAT_SF"/>
    <property type="match status" value="1"/>
</dbReference>
<comment type="caution">
    <text evidence="5">Lacks conserved residue(s) required for the propagation of feature annotation.</text>
</comment>
<evidence type="ECO:0000313" key="9">
    <source>
        <dbReference type="Proteomes" id="UP000253872"/>
    </source>
</evidence>
<sequence length="145" mass="16475">MIENILPEDFSQLFEIEQAAHLVPWSEGTLRNNQGNKYLNLKWQAQGEILAFAICQQVLDEATLFNIAVHPKAQGKGIGKQLLSGLIEQLRCRDVLTLWLEVRASNQVAIQLYQSLGFNEVTVRKRYYPMPDGGREDAIVMALYL</sequence>
<evidence type="ECO:0000256" key="3">
    <source>
        <dbReference type="ARBA" id="ARBA00022679"/>
    </source>
</evidence>
<accession>A0A369YGC6</accession>
<reference evidence="8 9" key="1">
    <citation type="submission" date="2018-05" db="EMBL/GenBank/DDBJ databases">
        <title>Draft Genome Sequences for a Diverse set of 7 Haemophilus Species.</title>
        <authorList>
            <person name="Nichols M."/>
            <person name="Topaz N."/>
            <person name="Wang X."/>
            <person name="Wang X."/>
            <person name="Boxrud D."/>
        </authorList>
    </citation>
    <scope>NUCLEOTIDE SEQUENCE [LARGE SCALE GENOMIC DNA]</scope>
    <source>
        <strain evidence="8 9">C2002001239</strain>
    </source>
</reference>
<dbReference type="NCBIfam" id="TIGR01575">
    <property type="entry name" value="rimI"/>
    <property type="match status" value="1"/>
</dbReference>
<name>A0A369YGC6_9PAST</name>